<feature type="transmembrane region" description="Helical" evidence="1">
    <location>
        <begin position="39"/>
        <end position="57"/>
    </location>
</feature>
<dbReference type="EMBL" id="FOQH01000002">
    <property type="protein sequence ID" value="SFH81532.1"/>
    <property type="molecule type" value="Genomic_DNA"/>
</dbReference>
<keyword evidence="1" id="KW-1133">Transmembrane helix</keyword>
<evidence type="ECO:0000313" key="2">
    <source>
        <dbReference type="EMBL" id="SFH81532.1"/>
    </source>
</evidence>
<name>A0A1I3D484_9RHOB</name>
<keyword evidence="1" id="KW-0472">Membrane</keyword>
<feature type="transmembrane region" description="Helical" evidence="1">
    <location>
        <begin position="12"/>
        <end position="32"/>
    </location>
</feature>
<evidence type="ECO:0000313" key="3">
    <source>
        <dbReference type="Proteomes" id="UP000199377"/>
    </source>
</evidence>
<feature type="transmembrane region" description="Helical" evidence="1">
    <location>
        <begin position="63"/>
        <end position="87"/>
    </location>
</feature>
<protein>
    <recommendedName>
        <fullName evidence="4">NfeD-like C-terminal, partner-binding</fullName>
    </recommendedName>
</protein>
<sequence length="108" mass="11843">MLAAWLSDPWIWLGLGLALLLAELVVSGYVLLSFSFGAFAMALALLVWRIGLGLVLPDPAGTGGLLALLVAWMLFSGLSLALIWRFWRGRSRGPKGEDDDVNEFRNRL</sequence>
<reference evidence="2 3" key="1">
    <citation type="submission" date="2016-10" db="EMBL/GenBank/DDBJ databases">
        <authorList>
            <person name="de Groot N.N."/>
        </authorList>
    </citation>
    <scope>NUCLEOTIDE SEQUENCE [LARGE SCALE GENOMIC DNA]</scope>
    <source>
        <strain evidence="2 3">CGMCC 1.11030</strain>
    </source>
</reference>
<keyword evidence="1" id="KW-0812">Transmembrane</keyword>
<accession>A0A1I3D484</accession>
<proteinExistence type="predicted"/>
<dbReference type="OrthoDB" id="9929218at2"/>
<organism evidence="2 3">
    <name type="scientific">Albimonas pacifica</name>
    <dbReference type="NCBI Taxonomy" id="1114924"/>
    <lineage>
        <taxon>Bacteria</taxon>
        <taxon>Pseudomonadati</taxon>
        <taxon>Pseudomonadota</taxon>
        <taxon>Alphaproteobacteria</taxon>
        <taxon>Rhodobacterales</taxon>
        <taxon>Paracoccaceae</taxon>
        <taxon>Albimonas</taxon>
    </lineage>
</organism>
<dbReference type="RefSeq" id="WP_092858379.1">
    <property type="nucleotide sequence ID" value="NZ_FOQH01000002.1"/>
</dbReference>
<keyword evidence="3" id="KW-1185">Reference proteome</keyword>
<dbReference type="STRING" id="1114924.SAMN05216258_102378"/>
<dbReference type="Proteomes" id="UP000199377">
    <property type="component" value="Unassembled WGS sequence"/>
</dbReference>
<gene>
    <name evidence="2" type="ORF">SAMN05216258_102378</name>
</gene>
<dbReference type="AlphaFoldDB" id="A0A1I3D484"/>
<evidence type="ECO:0000256" key="1">
    <source>
        <dbReference type="SAM" id="Phobius"/>
    </source>
</evidence>
<evidence type="ECO:0008006" key="4">
    <source>
        <dbReference type="Google" id="ProtNLM"/>
    </source>
</evidence>